<dbReference type="PANTHER" id="PTHR42988:SF2">
    <property type="entry name" value="CYCLIC NUCLEOTIDE PHOSPHODIESTERASE CBUA0032-RELATED"/>
    <property type="match status" value="1"/>
</dbReference>
<dbReference type="EMBL" id="CP070496">
    <property type="protein sequence ID" value="QSB05639.1"/>
    <property type="molecule type" value="Genomic_DNA"/>
</dbReference>
<dbReference type="Gene3D" id="3.60.21.10">
    <property type="match status" value="1"/>
</dbReference>
<dbReference type="InterPro" id="IPR029052">
    <property type="entry name" value="Metallo-depent_PP-like"/>
</dbReference>
<dbReference type="GO" id="GO:0046872">
    <property type="term" value="F:metal ion binding"/>
    <property type="evidence" value="ECO:0007669"/>
    <property type="project" value="UniProtKB-KW"/>
</dbReference>
<sequence length="273" mass="28728">MSTADPTAATPQSGTTADHLAEDHDRQVVIAHLSDPHVDTSVERARRFARVMAQLAELNDIDAVVVTGDISDHGAAPEYEQFFTLFDVPQPSIVVPGNHDLRAAMSAHMTPDENGRLNSVIDVGGVRIVGLDSLVENAIEGRLDAQTIEFGHAAIAEATGPVFLSLHHPPVPVGHHVMDRYGLHEPAALAQLAAEPAVVAVLTGHIHTALSSTFAGKPLLGAPGIVSTMRLGSRVNPVADDAAMPGLAIHTLRPGCHLTSVFHYLSPEPSGTT</sequence>
<name>A0A895XQJ1_9ACTN</name>
<evidence type="ECO:0000259" key="5">
    <source>
        <dbReference type="Pfam" id="PF00149"/>
    </source>
</evidence>
<evidence type="ECO:0000313" key="7">
    <source>
        <dbReference type="Proteomes" id="UP000662939"/>
    </source>
</evidence>
<organism evidence="6 7">
    <name type="scientific">Natronoglycomyces albus</name>
    <dbReference type="NCBI Taxonomy" id="2811108"/>
    <lineage>
        <taxon>Bacteria</taxon>
        <taxon>Bacillati</taxon>
        <taxon>Actinomycetota</taxon>
        <taxon>Actinomycetes</taxon>
        <taxon>Glycomycetales</taxon>
        <taxon>Glycomycetaceae</taxon>
        <taxon>Natronoglycomyces</taxon>
    </lineage>
</organism>
<dbReference type="SUPFAM" id="SSF56300">
    <property type="entry name" value="Metallo-dependent phosphatases"/>
    <property type="match status" value="1"/>
</dbReference>
<evidence type="ECO:0000256" key="3">
    <source>
        <dbReference type="ARBA" id="ARBA00023004"/>
    </source>
</evidence>
<accession>A0A895XQJ1</accession>
<dbReference type="RefSeq" id="WP_213171651.1">
    <property type="nucleotide sequence ID" value="NZ_CP070496.1"/>
</dbReference>
<dbReference type="Proteomes" id="UP000662939">
    <property type="component" value="Chromosome"/>
</dbReference>
<evidence type="ECO:0000256" key="1">
    <source>
        <dbReference type="ARBA" id="ARBA00022723"/>
    </source>
</evidence>
<proteinExistence type="inferred from homology"/>
<gene>
    <name evidence="6" type="ORF">JQS30_01535</name>
</gene>
<evidence type="ECO:0000256" key="2">
    <source>
        <dbReference type="ARBA" id="ARBA00022801"/>
    </source>
</evidence>
<evidence type="ECO:0000313" key="6">
    <source>
        <dbReference type="EMBL" id="QSB05639.1"/>
    </source>
</evidence>
<keyword evidence="2" id="KW-0378">Hydrolase</keyword>
<keyword evidence="7" id="KW-1185">Reference proteome</keyword>
<dbReference type="InterPro" id="IPR004843">
    <property type="entry name" value="Calcineurin-like_PHP"/>
</dbReference>
<dbReference type="KEGG" id="nav:JQS30_01535"/>
<dbReference type="AlphaFoldDB" id="A0A895XQJ1"/>
<dbReference type="Pfam" id="PF00149">
    <property type="entry name" value="Metallophos"/>
    <property type="match status" value="1"/>
</dbReference>
<dbReference type="PANTHER" id="PTHR42988">
    <property type="entry name" value="PHOSPHOHYDROLASE"/>
    <property type="match status" value="1"/>
</dbReference>
<dbReference type="GO" id="GO:0016787">
    <property type="term" value="F:hydrolase activity"/>
    <property type="evidence" value="ECO:0007669"/>
    <property type="project" value="UniProtKB-KW"/>
</dbReference>
<protein>
    <submittedName>
        <fullName evidence="6">Metallophosphoesterase</fullName>
    </submittedName>
</protein>
<dbReference type="InterPro" id="IPR050884">
    <property type="entry name" value="CNP_phosphodiesterase-III"/>
</dbReference>
<keyword evidence="1" id="KW-0479">Metal-binding</keyword>
<comment type="similarity">
    <text evidence="4">Belongs to the cyclic nucleotide phosphodiesterase class-III family.</text>
</comment>
<evidence type="ECO:0000256" key="4">
    <source>
        <dbReference type="ARBA" id="ARBA00025742"/>
    </source>
</evidence>
<keyword evidence="3" id="KW-0408">Iron</keyword>
<reference evidence="6" key="1">
    <citation type="submission" date="2021-02" db="EMBL/GenBank/DDBJ databases">
        <title>Natronoglycomyces albus gen. nov., sp. nov, a haloalkaliphilic actinobacterium from a soda solonchak soil.</title>
        <authorList>
            <person name="Sorokin D.Y."/>
            <person name="Khijniak T.V."/>
            <person name="Zakharycheva A.P."/>
            <person name="Boueva O.V."/>
            <person name="Ariskina E.V."/>
            <person name="Hahnke R.L."/>
            <person name="Bunk B."/>
            <person name="Sproer C."/>
            <person name="Schumann P."/>
            <person name="Evtushenko L.I."/>
            <person name="Kublanov I.V."/>
        </authorList>
    </citation>
    <scope>NUCLEOTIDE SEQUENCE</scope>
    <source>
        <strain evidence="6">DSM 106290</strain>
    </source>
</reference>
<feature type="domain" description="Calcineurin-like phosphoesterase" evidence="5">
    <location>
        <begin position="30"/>
        <end position="208"/>
    </location>
</feature>